<gene>
    <name evidence="2" type="ORF">BS47DRAFT_1352613</name>
</gene>
<reference evidence="2" key="1">
    <citation type="journal article" date="2020" name="Nat. Commun.">
        <title>Large-scale genome sequencing of mycorrhizal fungi provides insights into the early evolution of symbiotic traits.</title>
        <authorList>
            <person name="Miyauchi S."/>
            <person name="Kiss E."/>
            <person name="Kuo A."/>
            <person name="Drula E."/>
            <person name="Kohler A."/>
            <person name="Sanchez-Garcia M."/>
            <person name="Morin E."/>
            <person name="Andreopoulos B."/>
            <person name="Barry K.W."/>
            <person name="Bonito G."/>
            <person name="Buee M."/>
            <person name="Carver A."/>
            <person name="Chen C."/>
            <person name="Cichocki N."/>
            <person name="Clum A."/>
            <person name="Culley D."/>
            <person name="Crous P.W."/>
            <person name="Fauchery L."/>
            <person name="Girlanda M."/>
            <person name="Hayes R.D."/>
            <person name="Keri Z."/>
            <person name="LaButti K."/>
            <person name="Lipzen A."/>
            <person name="Lombard V."/>
            <person name="Magnuson J."/>
            <person name="Maillard F."/>
            <person name="Murat C."/>
            <person name="Nolan M."/>
            <person name="Ohm R.A."/>
            <person name="Pangilinan J."/>
            <person name="Pereira M.F."/>
            <person name="Perotto S."/>
            <person name="Peter M."/>
            <person name="Pfister S."/>
            <person name="Riley R."/>
            <person name="Sitrit Y."/>
            <person name="Stielow J.B."/>
            <person name="Szollosi G."/>
            <person name="Zifcakova L."/>
            <person name="Stursova M."/>
            <person name="Spatafora J.W."/>
            <person name="Tedersoo L."/>
            <person name="Vaario L.M."/>
            <person name="Yamada A."/>
            <person name="Yan M."/>
            <person name="Wang P."/>
            <person name="Xu J."/>
            <person name="Bruns T."/>
            <person name="Baldrian P."/>
            <person name="Vilgalys R."/>
            <person name="Dunand C."/>
            <person name="Henrissat B."/>
            <person name="Grigoriev I.V."/>
            <person name="Hibbett D."/>
            <person name="Nagy L.G."/>
            <person name="Martin F.M."/>
        </authorList>
    </citation>
    <scope>NUCLEOTIDE SEQUENCE</scope>
    <source>
        <strain evidence="2">UP504</strain>
    </source>
</reference>
<name>A0A9P6AIT6_9AGAM</name>
<protein>
    <submittedName>
        <fullName evidence="2">Uncharacterized protein</fullName>
    </submittedName>
</protein>
<organism evidence="2 3">
    <name type="scientific">Hydnum rufescens UP504</name>
    <dbReference type="NCBI Taxonomy" id="1448309"/>
    <lineage>
        <taxon>Eukaryota</taxon>
        <taxon>Fungi</taxon>
        <taxon>Dikarya</taxon>
        <taxon>Basidiomycota</taxon>
        <taxon>Agaricomycotina</taxon>
        <taxon>Agaricomycetes</taxon>
        <taxon>Cantharellales</taxon>
        <taxon>Hydnaceae</taxon>
        <taxon>Hydnum</taxon>
    </lineage>
</organism>
<sequence>MSDLGVGGVYGGVANGSLHREKEKRVLEEPANSVNLHFHPLTAMNIPCTVRDRPNHPWLYSALKRKRDRSPAPDQAALADPDSEQAIAAKRRRQRAIENGLASLSLDECSALQSLASPSTTSPSLLPEVQMKSSSWYEPEKDRIVVLDLDSDDESLSETGWQPEGEPGFLVSSAVLARLKNVTPNKNDLPKSVDPTSKALVVFMPSPWASPTPPASKSLPPASPPPNPTVGQDPGDDTIMMDIDP</sequence>
<evidence type="ECO:0000313" key="2">
    <source>
        <dbReference type="EMBL" id="KAF9506598.1"/>
    </source>
</evidence>
<keyword evidence="3" id="KW-1185">Reference proteome</keyword>
<dbReference type="OrthoDB" id="3364141at2759"/>
<comment type="caution">
    <text evidence="2">The sequence shown here is derived from an EMBL/GenBank/DDBJ whole genome shotgun (WGS) entry which is preliminary data.</text>
</comment>
<proteinExistence type="predicted"/>
<dbReference type="Proteomes" id="UP000886523">
    <property type="component" value="Unassembled WGS sequence"/>
</dbReference>
<dbReference type="EMBL" id="MU129106">
    <property type="protein sequence ID" value="KAF9506598.1"/>
    <property type="molecule type" value="Genomic_DNA"/>
</dbReference>
<feature type="region of interest" description="Disordered" evidence="1">
    <location>
        <begin position="205"/>
        <end position="245"/>
    </location>
</feature>
<evidence type="ECO:0000313" key="3">
    <source>
        <dbReference type="Proteomes" id="UP000886523"/>
    </source>
</evidence>
<accession>A0A9P6AIT6</accession>
<dbReference type="AlphaFoldDB" id="A0A9P6AIT6"/>
<evidence type="ECO:0000256" key="1">
    <source>
        <dbReference type="SAM" id="MobiDB-lite"/>
    </source>
</evidence>